<gene>
    <name evidence="1" type="ORF">Q605_AUC00836G0002</name>
</gene>
<protein>
    <submittedName>
        <fullName evidence="1">Uncharacterized protein</fullName>
    </submittedName>
</protein>
<name>W1VF63_9ACTO</name>
<comment type="caution">
    <text evidence="1">The sequence shown here is derived from an EMBL/GenBank/DDBJ whole genome shotgun (WGS) entry which is preliminary data.</text>
</comment>
<organism evidence="1 2">
    <name type="scientific">Actinomyces urogenitalis DORA_12</name>
    <dbReference type="NCBI Taxonomy" id="1403939"/>
    <lineage>
        <taxon>Bacteria</taxon>
        <taxon>Bacillati</taxon>
        <taxon>Actinomycetota</taxon>
        <taxon>Actinomycetes</taxon>
        <taxon>Actinomycetales</taxon>
        <taxon>Actinomycetaceae</taxon>
        <taxon>Actinomyces</taxon>
    </lineage>
</organism>
<evidence type="ECO:0000313" key="1">
    <source>
        <dbReference type="EMBL" id="ETJ03470.1"/>
    </source>
</evidence>
<sequence>MLLGLEVVGTVTHEGVDASHARADGGLSQHRHPADVAGGGHVGTAAQLLVKAVTDGDHADLGAVLLAEQRNGTGLASLVQAHDVGAYRQVLGQLVIDQGLNVAHLAGRQRRAVAEVKAQAGRRVLASGLVGMLVDHLAQARVDHVGRGVRPSDRQAAGGVDLSVGTLTQRDRALGQSTAVD</sequence>
<accession>W1VF63</accession>
<evidence type="ECO:0000313" key="2">
    <source>
        <dbReference type="Proteomes" id="UP000018852"/>
    </source>
</evidence>
<dbReference type="EMBL" id="AZLV01000836">
    <property type="protein sequence ID" value="ETJ03470.1"/>
    <property type="molecule type" value="Genomic_DNA"/>
</dbReference>
<proteinExistence type="predicted"/>
<reference evidence="1 2" key="1">
    <citation type="submission" date="2013-12" db="EMBL/GenBank/DDBJ databases">
        <title>A Varibaculum cambriense genome reconstructed from a premature infant gut community with otherwise low bacterial novelty that shifts toward anaerobic metabolism during the third week of life.</title>
        <authorList>
            <person name="Brown C.T."/>
            <person name="Sharon I."/>
            <person name="Thomas B.C."/>
            <person name="Castelle C.J."/>
            <person name="Morowitz M.J."/>
            <person name="Banfield J.F."/>
        </authorList>
    </citation>
    <scope>NUCLEOTIDE SEQUENCE [LARGE SCALE GENOMIC DNA]</scope>
    <source>
        <strain evidence="2">DORA_12</strain>
    </source>
</reference>
<dbReference type="AlphaFoldDB" id="W1VF63"/>
<dbReference type="Proteomes" id="UP000018852">
    <property type="component" value="Unassembled WGS sequence"/>
</dbReference>